<name>A0A2X2Y8G4_CLOPF</name>
<sequence>MKKIKEVKEIKKRETMQLFIGKYNIKNLEKLNNETFILNDPKGEF</sequence>
<dbReference type="AlphaFoldDB" id="A0A2X2Y8G4"/>
<dbReference type="EMBL" id="UAWG01000008">
    <property type="protein sequence ID" value="SQB59867.1"/>
    <property type="molecule type" value="Genomic_DNA"/>
</dbReference>
<evidence type="ECO:0000313" key="1">
    <source>
        <dbReference type="EMBL" id="SQB59867.1"/>
    </source>
</evidence>
<proteinExistence type="predicted"/>
<dbReference type="Proteomes" id="UP000249986">
    <property type="component" value="Unassembled WGS sequence"/>
</dbReference>
<reference evidence="1 2" key="1">
    <citation type="submission" date="2018-06" db="EMBL/GenBank/DDBJ databases">
        <authorList>
            <consortium name="Pathogen Informatics"/>
            <person name="Doyle S."/>
        </authorList>
    </citation>
    <scope>NUCLEOTIDE SEQUENCE [LARGE SCALE GENOMIC DNA]</scope>
    <source>
        <strain evidence="1 2">NCTC10719</strain>
    </source>
</reference>
<organism evidence="1 2">
    <name type="scientific">Clostridium perfringens</name>
    <dbReference type="NCBI Taxonomy" id="1502"/>
    <lineage>
        <taxon>Bacteria</taxon>
        <taxon>Bacillati</taxon>
        <taxon>Bacillota</taxon>
        <taxon>Clostridia</taxon>
        <taxon>Eubacteriales</taxon>
        <taxon>Clostridiaceae</taxon>
        <taxon>Clostridium</taxon>
    </lineage>
</organism>
<gene>
    <name evidence="1" type="ORF">NCTC10719_01410</name>
</gene>
<protein>
    <submittedName>
        <fullName evidence="1">Uncharacterized protein</fullName>
    </submittedName>
</protein>
<dbReference type="RefSeq" id="WP_164810315.1">
    <property type="nucleotide sequence ID" value="NZ_JAALNH010000021.1"/>
</dbReference>
<evidence type="ECO:0000313" key="2">
    <source>
        <dbReference type="Proteomes" id="UP000249986"/>
    </source>
</evidence>
<accession>A0A2X2Y8G4</accession>